<evidence type="ECO:0000256" key="1">
    <source>
        <dbReference type="ARBA" id="ARBA00022612"/>
    </source>
</evidence>
<gene>
    <name evidence="5" type="ORF">POREN0001_0011</name>
</gene>
<dbReference type="STRING" id="553175.POREN0001_0011"/>
<keyword evidence="1" id="KW-1188">Viral release from host cell</keyword>
<evidence type="ECO:0000313" key="5">
    <source>
        <dbReference type="EMBL" id="EEN83513.1"/>
    </source>
</evidence>
<dbReference type="Pfam" id="PF04586">
    <property type="entry name" value="Peptidase_S78"/>
    <property type="match status" value="1"/>
</dbReference>
<protein>
    <submittedName>
        <fullName evidence="5">Caudovirus prohead protease</fullName>
    </submittedName>
</protein>
<dbReference type="Proteomes" id="UP000004295">
    <property type="component" value="Unassembled WGS sequence"/>
</dbReference>
<sequence>MDLIINDESITNDRGWRLSNQGCDLTRYTANPIVLYQHDTERIVGKASNLRIEGSKLIASVEFDTEDPLAKEVQRKAEKGFLRGVSPGFFISELTYHEDYDSVTAWELLEISIVSIPSNRGAVKLYSREGVPLEREEEVKYLEQLKATMPKPNQTPAQESIQLASEAYQALALDAGASAAELSQAILTLSAEFAKLKGELSDLRAAERNALITAAVQDGRIKESDRATYEQLYAKDEKLCKSVLSSISKPQSLGSMLQSTPPAETRFAGSWDELDKRGELAALRAEDPELFKQKYEERFGKH</sequence>
<evidence type="ECO:0000256" key="3">
    <source>
        <dbReference type="ARBA" id="ARBA00022801"/>
    </source>
</evidence>
<organism evidence="5 6">
    <name type="scientific">Porphyromonas endodontalis (strain ATCC 35406 / DSM 24491 / JCM 8526 / CCUG 16442 / BCRC 14492 / NCTC 13058 / HG 370)</name>
    <name type="common">Bacteroides endodontalis</name>
    <dbReference type="NCBI Taxonomy" id="553175"/>
    <lineage>
        <taxon>Bacteria</taxon>
        <taxon>Pseudomonadati</taxon>
        <taxon>Bacteroidota</taxon>
        <taxon>Bacteroidia</taxon>
        <taxon>Bacteroidales</taxon>
        <taxon>Porphyromonadaceae</taxon>
        <taxon>Porphyromonas</taxon>
    </lineage>
</organism>
<evidence type="ECO:0000259" key="4">
    <source>
        <dbReference type="Pfam" id="PF04586"/>
    </source>
</evidence>
<feature type="domain" description="Prohead serine protease" evidence="4">
    <location>
        <begin position="34"/>
        <end position="127"/>
    </location>
</feature>
<dbReference type="GO" id="GO:0006508">
    <property type="term" value="P:proteolysis"/>
    <property type="evidence" value="ECO:0007669"/>
    <property type="project" value="UniProtKB-KW"/>
</dbReference>
<dbReference type="RefSeq" id="WP_004332351.1">
    <property type="nucleotide sequence ID" value="NZ_ACNN01000006.1"/>
</dbReference>
<evidence type="ECO:0000313" key="6">
    <source>
        <dbReference type="Proteomes" id="UP000004295"/>
    </source>
</evidence>
<name>C3J8I1_POREA</name>
<dbReference type="eggNOG" id="COG3740">
    <property type="taxonomic scope" value="Bacteria"/>
</dbReference>
<dbReference type="EMBL" id="ACNN01000006">
    <property type="protein sequence ID" value="EEN83513.1"/>
    <property type="molecule type" value="Genomic_DNA"/>
</dbReference>
<keyword evidence="2 5" id="KW-0645">Protease</keyword>
<keyword evidence="6" id="KW-1185">Reference proteome</keyword>
<reference evidence="5 6" key="1">
    <citation type="submission" date="2009-04" db="EMBL/GenBank/DDBJ databases">
        <authorList>
            <person name="Sebastian Y."/>
            <person name="Madupu R."/>
            <person name="Durkin A.S."/>
            <person name="Torralba M."/>
            <person name="Methe B."/>
            <person name="Sutton G.G."/>
            <person name="Strausberg R.L."/>
            <person name="Nelson K.E."/>
        </authorList>
    </citation>
    <scope>NUCLEOTIDE SEQUENCE [LARGE SCALE GENOMIC DNA]</scope>
    <source>
        <strain evidence="6">ATCC 35406 / BCRC 14492 / JCM 8526 / NCTC 13058 / HG 370</strain>
    </source>
</reference>
<proteinExistence type="predicted"/>
<keyword evidence="3" id="KW-0378">Hydrolase</keyword>
<dbReference type="GeneID" id="93364804"/>
<dbReference type="GO" id="GO:0008233">
    <property type="term" value="F:peptidase activity"/>
    <property type="evidence" value="ECO:0007669"/>
    <property type="project" value="UniProtKB-KW"/>
</dbReference>
<accession>C3J8I1</accession>
<dbReference type="AlphaFoldDB" id="C3J8I1"/>
<comment type="caution">
    <text evidence="5">The sequence shown here is derived from an EMBL/GenBank/DDBJ whole genome shotgun (WGS) entry which is preliminary data.</text>
</comment>
<dbReference type="InterPro" id="IPR054613">
    <property type="entry name" value="Peptidase_S78_dom"/>
</dbReference>
<evidence type="ECO:0000256" key="2">
    <source>
        <dbReference type="ARBA" id="ARBA00022670"/>
    </source>
</evidence>